<dbReference type="InterPro" id="IPR036291">
    <property type="entry name" value="NAD(P)-bd_dom_sf"/>
</dbReference>
<dbReference type="Gene3D" id="3.40.50.720">
    <property type="entry name" value="NAD(P)-binding Rossmann-like Domain"/>
    <property type="match status" value="1"/>
</dbReference>
<dbReference type="PANTHER" id="PTHR42760:SF45">
    <property type="entry name" value="SHORT CHAIN DEHYDROGENASE_REDUCTASE FAMILY PROTEIN, PUTATIVE (AFU_ORTHOLOGUE AFUA_3G09150)-RELATED"/>
    <property type="match status" value="1"/>
</dbReference>
<dbReference type="PRINTS" id="PR00080">
    <property type="entry name" value="SDRFAMILY"/>
</dbReference>
<evidence type="ECO:0000313" key="3">
    <source>
        <dbReference type="EMBL" id="KAE8369008.1"/>
    </source>
</evidence>
<dbReference type="GO" id="GO:0044550">
    <property type="term" value="P:secondary metabolite biosynthetic process"/>
    <property type="evidence" value="ECO:0007669"/>
    <property type="project" value="UniProtKB-ARBA"/>
</dbReference>
<dbReference type="PRINTS" id="PR00081">
    <property type="entry name" value="GDHRDH"/>
</dbReference>
<dbReference type="RefSeq" id="XP_031932089.1">
    <property type="nucleotide sequence ID" value="XM_032069835.1"/>
</dbReference>
<dbReference type="SUPFAM" id="SSF51735">
    <property type="entry name" value="NAD(P)-binding Rossmann-fold domains"/>
    <property type="match status" value="1"/>
</dbReference>
<evidence type="ECO:0000313" key="4">
    <source>
        <dbReference type="Proteomes" id="UP000326268"/>
    </source>
</evidence>
<dbReference type="GO" id="GO:0006633">
    <property type="term" value="P:fatty acid biosynthetic process"/>
    <property type="evidence" value="ECO:0007669"/>
    <property type="project" value="TreeGrafter"/>
</dbReference>
<dbReference type="InterPro" id="IPR002347">
    <property type="entry name" value="SDR_fam"/>
</dbReference>
<dbReference type="OrthoDB" id="1669814at2759"/>
<name>A0A5N7AIJ2_9EURO</name>
<dbReference type="GO" id="GO:0048038">
    <property type="term" value="F:quinone binding"/>
    <property type="evidence" value="ECO:0007669"/>
    <property type="project" value="TreeGrafter"/>
</dbReference>
<evidence type="ECO:0000256" key="1">
    <source>
        <dbReference type="ARBA" id="ARBA00006484"/>
    </source>
</evidence>
<reference evidence="3 4" key="1">
    <citation type="submission" date="2019-04" db="EMBL/GenBank/DDBJ databases">
        <title>Friends and foes A comparative genomics studyof 23 Aspergillus species from section Flavi.</title>
        <authorList>
            <consortium name="DOE Joint Genome Institute"/>
            <person name="Kjaerbolling I."/>
            <person name="Vesth T."/>
            <person name="Frisvad J.C."/>
            <person name="Nybo J.L."/>
            <person name="Theobald S."/>
            <person name="Kildgaard S."/>
            <person name="Isbrandt T."/>
            <person name="Kuo A."/>
            <person name="Sato A."/>
            <person name="Lyhne E.K."/>
            <person name="Kogle M.E."/>
            <person name="Wiebenga A."/>
            <person name="Kun R.S."/>
            <person name="Lubbers R.J."/>
            <person name="Makela M.R."/>
            <person name="Barry K."/>
            <person name="Chovatia M."/>
            <person name="Clum A."/>
            <person name="Daum C."/>
            <person name="Haridas S."/>
            <person name="He G."/>
            <person name="LaButti K."/>
            <person name="Lipzen A."/>
            <person name="Mondo S."/>
            <person name="Riley R."/>
            <person name="Salamov A."/>
            <person name="Simmons B.A."/>
            <person name="Magnuson J.K."/>
            <person name="Henrissat B."/>
            <person name="Mortensen U.H."/>
            <person name="Larsen T.O."/>
            <person name="Devries R.P."/>
            <person name="Grigoriev I.V."/>
            <person name="Machida M."/>
            <person name="Baker S.E."/>
            <person name="Andersen M.R."/>
        </authorList>
    </citation>
    <scope>NUCLEOTIDE SEQUENCE [LARGE SCALE GENOMIC DNA]</scope>
    <source>
        <strain evidence="3 4">CBS 763.97</strain>
    </source>
</reference>
<proteinExistence type="inferred from homology"/>
<dbReference type="GeneID" id="43654281"/>
<dbReference type="Pfam" id="PF13561">
    <property type="entry name" value="adh_short_C2"/>
    <property type="match status" value="1"/>
</dbReference>
<dbReference type="Proteomes" id="UP000326268">
    <property type="component" value="Unassembled WGS sequence"/>
</dbReference>
<dbReference type="EMBL" id="ML737578">
    <property type="protein sequence ID" value="KAE8369008.1"/>
    <property type="molecule type" value="Genomic_DNA"/>
</dbReference>
<dbReference type="InterPro" id="IPR020904">
    <property type="entry name" value="Sc_DH/Rdtase_CS"/>
</dbReference>
<dbReference type="CDD" id="cd05233">
    <property type="entry name" value="SDR_c"/>
    <property type="match status" value="1"/>
</dbReference>
<dbReference type="GO" id="GO:0016616">
    <property type="term" value="F:oxidoreductase activity, acting on the CH-OH group of donors, NAD or NADP as acceptor"/>
    <property type="evidence" value="ECO:0007669"/>
    <property type="project" value="TreeGrafter"/>
</dbReference>
<accession>A0A5N7AIJ2</accession>
<dbReference type="PANTHER" id="PTHR42760">
    <property type="entry name" value="SHORT-CHAIN DEHYDROGENASES/REDUCTASES FAMILY MEMBER"/>
    <property type="match status" value="1"/>
</dbReference>
<protein>
    <submittedName>
        <fullName evidence="3">Uncharacterized protein</fullName>
    </submittedName>
</protein>
<sequence>MASHEGKVIAVTGAASGMGLATAQLLASRGASISLADLNEDALKIAINSLPGGHQKHIATRVDVRDELSVAAWIEKTIYRFGKIDGAVNMAGVLGPQAPVTGTSVKQLEFVLSVNVTGVFNCLRAQLSVMKGGSIVSAASTFGQITMPNASAYCASKAAVIAISKAAAKENRNVRINCVSPGTVLTPMSADHDPKRVESGVMANAQRRLGSAEEVAKVIAFLVSEESSFVTGAVYNVDGGWIY</sequence>
<dbReference type="AlphaFoldDB" id="A0A5N7AIJ2"/>
<keyword evidence="2" id="KW-0521">NADP</keyword>
<dbReference type="PROSITE" id="PS00061">
    <property type="entry name" value="ADH_SHORT"/>
    <property type="match status" value="1"/>
</dbReference>
<dbReference type="FunFam" id="3.40.50.720:FF:000084">
    <property type="entry name" value="Short-chain dehydrogenase reductase"/>
    <property type="match status" value="1"/>
</dbReference>
<organism evidence="3 4">
    <name type="scientific">Aspergillus caelatus</name>
    <dbReference type="NCBI Taxonomy" id="61420"/>
    <lineage>
        <taxon>Eukaryota</taxon>
        <taxon>Fungi</taxon>
        <taxon>Dikarya</taxon>
        <taxon>Ascomycota</taxon>
        <taxon>Pezizomycotina</taxon>
        <taxon>Eurotiomycetes</taxon>
        <taxon>Eurotiomycetidae</taxon>
        <taxon>Eurotiales</taxon>
        <taxon>Aspergillaceae</taxon>
        <taxon>Aspergillus</taxon>
        <taxon>Aspergillus subgen. Circumdati</taxon>
    </lineage>
</organism>
<keyword evidence="4" id="KW-1185">Reference proteome</keyword>
<comment type="similarity">
    <text evidence="1">Belongs to the short-chain dehydrogenases/reductases (SDR) family.</text>
</comment>
<gene>
    <name evidence="3" type="ORF">BDV27DRAFT_141540</name>
</gene>
<evidence type="ECO:0000256" key="2">
    <source>
        <dbReference type="ARBA" id="ARBA00022857"/>
    </source>
</evidence>